<dbReference type="Proteomes" id="UP000199705">
    <property type="component" value="Unassembled WGS sequence"/>
</dbReference>
<dbReference type="SMART" id="SM00345">
    <property type="entry name" value="HTH_GNTR"/>
    <property type="match status" value="1"/>
</dbReference>
<dbReference type="Pfam" id="PF07729">
    <property type="entry name" value="FCD"/>
    <property type="match status" value="1"/>
</dbReference>
<proteinExistence type="predicted"/>
<dbReference type="PANTHER" id="PTHR43537">
    <property type="entry name" value="TRANSCRIPTIONAL REGULATOR, GNTR FAMILY"/>
    <property type="match status" value="1"/>
</dbReference>
<dbReference type="InterPro" id="IPR036390">
    <property type="entry name" value="WH_DNA-bd_sf"/>
</dbReference>
<dbReference type="PROSITE" id="PS50949">
    <property type="entry name" value="HTH_GNTR"/>
    <property type="match status" value="1"/>
</dbReference>
<dbReference type="RefSeq" id="WP_091168256.1">
    <property type="nucleotide sequence ID" value="NZ_FNCG01000006.1"/>
</dbReference>
<dbReference type="PANTHER" id="PTHR43537:SF47">
    <property type="entry name" value="REGULATORY PROTEIN GNTR HTH"/>
    <property type="match status" value="1"/>
</dbReference>
<dbReference type="AlphaFoldDB" id="A0A1G7ZHL3"/>
<dbReference type="InterPro" id="IPR008920">
    <property type="entry name" value="TF_FadR/GntR_C"/>
</dbReference>
<sequence length="217" mass="24821">MSKIIKRSLAQEIAEKLKEQISSGHYRVNDKLPTEPALMAEFGVGRSSIREATKSLVHLGLLRIQQGAGTFVERTASNPEPMEARLKRARSQDLDEVRQLLEMKIAEKAAINRSQKHIFNMKSHLETRNRTAEAGLLEECIDADVKFHIAIAEASKNEILSDLYKTAAVHLKKWFTEIHPDTRIFIETQHLHEKLLKNILDCDSKQAWNTAMEIHQY</sequence>
<dbReference type="Pfam" id="PF00392">
    <property type="entry name" value="GntR"/>
    <property type="match status" value="1"/>
</dbReference>
<accession>A0A1G7ZHL3</accession>
<evidence type="ECO:0000313" key="5">
    <source>
        <dbReference type="EMBL" id="SDH08232.1"/>
    </source>
</evidence>
<dbReference type="SUPFAM" id="SSF46785">
    <property type="entry name" value="Winged helix' DNA-binding domain"/>
    <property type="match status" value="1"/>
</dbReference>
<dbReference type="CDD" id="cd07377">
    <property type="entry name" value="WHTH_GntR"/>
    <property type="match status" value="1"/>
</dbReference>
<evidence type="ECO:0000256" key="1">
    <source>
        <dbReference type="ARBA" id="ARBA00023015"/>
    </source>
</evidence>
<dbReference type="GO" id="GO:0003700">
    <property type="term" value="F:DNA-binding transcription factor activity"/>
    <property type="evidence" value="ECO:0007669"/>
    <property type="project" value="InterPro"/>
</dbReference>
<keyword evidence="3" id="KW-0804">Transcription</keyword>
<dbReference type="PRINTS" id="PR00035">
    <property type="entry name" value="HTHGNTR"/>
</dbReference>
<keyword evidence="2 5" id="KW-0238">DNA-binding</keyword>
<dbReference type="SMART" id="SM00895">
    <property type="entry name" value="FCD"/>
    <property type="match status" value="1"/>
</dbReference>
<name>A0A1G7ZHL3_9SPHI</name>
<reference evidence="6" key="1">
    <citation type="submission" date="2016-10" db="EMBL/GenBank/DDBJ databases">
        <authorList>
            <person name="Varghese N."/>
            <person name="Submissions S."/>
        </authorList>
    </citation>
    <scope>NUCLEOTIDE SEQUENCE [LARGE SCALE GENOMIC DNA]</scope>
    <source>
        <strain evidence="6">Gh-67</strain>
    </source>
</reference>
<organism evidence="5 6">
    <name type="scientific">Mucilaginibacter gossypii</name>
    <dbReference type="NCBI Taxonomy" id="551996"/>
    <lineage>
        <taxon>Bacteria</taxon>
        <taxon>Pseudomonadati</taxon>
        <taxon>Bacteroidota</taxon>
        <taxon>Sphingobacteriia</taxon>
        <taxon>Sphingobacteriales</taxon>
        <taxon>Sphingobacteriaceae</taxon>
        <taxon>Mucilaginibacter</taxon>
    </lineage>
</organism>
<dbReference type="InterPro" id="IPR011711">
    <property type="entry name" value="GntR_C"/>
</dbReference>
<dbReference type="InterPro" id="IPR036388">
    <property type="entry name" value="WH-like_DNA-bd_sf"/>
</dbReference>
<dbReference type="SUPFAM" id="SSF48008">
    <property type="entry name" value="GntR ligand-binding domain-like"/>
    <property type="match status" value="1"/>
</dbReference>
<keyword evidence="6" id="KW-1185">Reference proteome</keyword>
<dbReference type="Gene3D" id="1.20.120.530">
    <property type="entry name" value="GntR ligand-binding domain-like"/>
    <property type="match status" value="1"/>
</dbReference>
<dbReference type="EMBL" id="FNCG01000006">
    <property type="protein sequence ID" value="SDH08232.1"/>
    <property type="molecule type" value="Genomic_DNA"/>
</dbReference>
<dbReference type="GO" id="GO:0003677">
    <property type="term" value="F:DNA binding"/>
    <property type="evidence" value="ECO:0007669"/>
    <property type="project" value="UniProtKB-KW"/>
</dbReference>
<protein>
    <submittedName>
        <fullName evidence="5">DNA-binding transcriptional regulator, FadR family</fullName>
    </submittedName>
</protein>
<feature type="domain" description="HTH gntR-type" evidence="4">
    <location>
        <begin position="7"/>
        <end position="75"/>
    </location>
</feature>
<keyword evidence="1" id="KW-0805">Transcription regulation</keyword>
<dbReference type="InterPro" id="IPR000524">
    <property type="entry name" value="Tscrpt_reg_HTH_GntR"/>
</dbReference>
<dbReference type="Gene3D" id="1.10.10.10">
    <property type="entry name" value="Winged helix-like DNA-binding domain superfamily/Winged helix DNA-binding domain"/>
    <property type="match status" value="1"/>
</dbReference>
<dbReference type="STRING" id="551996.SAMN05192573_106253"/>
<gene>
    <name evidence="5" type="ORF">SAMN05192573_106253</name>
</gene>
<evidence type="ECO:0000313" key="6">
    <source>
        <dbReference type="Proteomes" id="UP000199705"/>
    </source>
</evidence>
<evidence type="ECO:0000259" key="4">
    <source>
        <dbReference type="PROSITE" id="PS50949"/>
    </source>
</evidence>
<evidence type="ECO:0000256" key="3">
    <source>
        <dbReference type="ARBA" id="ARBA00023163"/>
    </source>
</evidence>
<evidence type="ECO:0000256" key="2">
    <source>
        <dbReference type="ARBA" id="ARBA00023125"/>
    </source>
</evidence>